<organism evidence="2">
    <name type="scientific">Myoviridae sp. ct8ME27</name>
    <dbReference type="NCBI Taxonomy" id="2826622"/>
    <lineage>
        <taxon>Viruses</taxon>
        <taxon>Duplodnaviria</taxon>
        <taxon>Heunggongvirae</taxon>
        <taxon>Uroviricota</taxon>
        <taxon>Caudoviricetes</taxon>
    </lineage>
</organism>
<protein>
    <submittedName>
        <fullName evidence="2">NUMOD4 motif protein</fullName>
    </submittedName>
</protein>
<dbReference type="Pfam" id="PF07463">
    <property type="entry name" value="NUMOD4"/>
    <property type="match status" value="1"/>
</dbReference>
<feature type="domain" description="NUMOD4" evidence="1">
    <location>
        <begin position="10"/>
        <end position="54"/>
    </location>
</feature>
<sequence length="65" mass="7865">MKKYGNQFHGLEAYYEVSNYGRIKSLARTIIKQYKYKKACYIRAEQFIKPQQDKCRISPRKNRQS</sequence>
<name>A0A8S5N6H1_9CAUD</name>
<dbReference type="GO" id="GO:0016788">
    <property type="term" value="F:hydrolase activity, acting on ester bonds"/>
    <property type="evidence" value="ECO:0007669"/>
    <property type="project" value="InterPro"/>
</dbReference>
<proteinExistence type="predicted"/>
<dbReference type="InterPro" id="IPR010902">
    <property type="entry name" value="NUMOD4"/>
</dbReference>
<evidence type="ECO:0000313" key="2">
    <source>
        <dbReference type="EMBL" id="DAD90230.1"/>
    </source>
</evidence>
<accession>A0A8S5N6H1</accession>
<reference evidence="2" key="1">
    <citation type="journal article" date="2021" name="Proc. Natl. Acad. Sci. U.S.A.">
        <title>A Catalog of Tens of Thousands of Viruses from Human Metagenomes Reveals Hidden Associations with Chronic Diseases.</title>
        <authorList>
            <person name="Tisza M.J."/>
            <person name="Buck C.B."/>
        </authorList>
    </citation>
    <scope>NUCLEOTIDE SEQUENCE</scope>
    <source>
        <strain evidence="2">Ct8ME27</strain>
    </source>
</reference>
<dbReference type="EMBL" id="BK015080">
    <property type="protein sequence ID" value="DAD90230.1"/>
    <property type="molecule type" value="Genomic_DNA"/>
</dbReference>
<evidence type="ECO:0000259" key="1">
    <source>
        <dbReference type="Pfam" id="PF07463"/>
    </source>
</evidence>